<name>F8E1M4_CORRG</name>
<dbReference type="Proteomes" id="UP000000492">
    <property type="component" value="Chromosome"/>
</dbReference>
<reference evidence="1 2" key="1">
    <citation type="journal article" date="2012" name="BMC Genomics">
        <title>Complete genome sequence, lifestyle, and multi-drug resistance of the human pathogen Corynebacterium resistens DSM 45100 isolated from blood samples of a leukemia patient.</title>
        <authorList>
            <person name="Schroder J."/>
            <person name="Maus I."/>
            <person name="Meyer K."/>
            <person name="Wordemann S."/>
            <person name="Blom J."/>
            <person name="Jaenicke S."/>
            <person name="Schneider J."/>
            <person name="Trost E."/>
            <person name="Tauch A."/>
        </authorList>
    </citation>
    <scope>NUCLEOTIDE SEQUENCE [LARGE SCALE GENOMIC DNA]</scope>
    <source>
        <strain evidence="2">DSM 45100 / JCM 12819 / CCUG 50093 / GTC 2026 / SICGH 158</strain>
    </source>
</reference>
<evidence type="ECO:0000313" key="2">
    <source>
        <dbReference type="Proteomes" id="UP000000492"/>
    </source>
</evidence>
<keyword evidence="2" id="KW-1185">Reference proteome</keyword>
<evidence type="ECO:0000313" key="1">
    <source>
        <dbReference type="EMBL" id="AEI08529.1"/>
    </source>
</evidence>
<dbReference type="KEGG" id="crd:CRES_0166"/>
<dbReference type="NCBIfam" id="NF038022">
    <property type="entry name" value="PorACj_fam"/>
    <property type="match status" value="1"/>
</dbReference>
<accession>F8E1M4</accession>
<dbReference type="AlphaFoldDB" id="F8E1M4"/>
<dbReference type="EMBL" id="CP002857">
    <property type="protein sequence ID" value="AEI08529.1"/>
    <property type="molecule type" value="Genomic_DNA"/>
</dbReference>
<sequence>MGGVATVGGTSGGRREECGVPVVSREKWFIVFLRRPQQRRHASSKQSAKIADASESQKETIMNFEILEQVGKFFGGLGNIFKGLFDVIKVAMGWAGK</sequence>
<gene>
    <name evidence="1" type="ordered locus">CRES_0166</name>
</gene>
<organism evidence="1 2">
    <name type="scientific">Corynebacterium resistens (strain DSM 45100 / JCM 12819 / GTC 2026 / SICGH 158)</name>
    <dbReference type="NCBI Taxonomy" id="662755"/>
    <lineage>
        <taxon>Bacteria</taxon>
        <taxon>Bacillati</taxon>
        <taxon>Actinomycetota</taxon>
        <taxon>Actinomycetes</taxon>
        <taxon>Mycobacteriales</taxon>
        <taxon>Corynebacteriaceae</taxon>
        <taxon>Corynebacterium</taxon>
    </lineage>
</organism>
<protein>
    <submittedName>
        <fullName evidence="1">Uncharacterized protein</fullName>
    </submittedName>
</protein>
<dbReference type="HOGENOM" id="CLU_2342040_0_0_11"/>
<proteinExistence type="predicted"/>